<dbReference type="InterPro" id="IPR018119">
    <property type="entry name" value="Strictosidine_synth_cons-reg"/>
</dbReference>
<name>A0AAD9XPR9_9ROSI</name>
<dbReference type="SUPFAM" id="SSF63829">
    <property type="entry name" value="Calcium-dependent phosphotriesterase"/>
    <property type="match status" value="1"/>
</dbReference>
<dbReference type="GO" id="GO:0016787">
    <property type="term" value="F:hydrolase activity"/>
    <property type="evidence" value="ECO:0007669"/>
    <property type="project" value="TreeGrafter"/>
</dbReference>
<gene>
    <name evidence="7" type="ORF">Ddye_002083</name>
</gene>
<comment type="subcellular location">
    <subcellularLocation>
        <location evidence="1">Vacuole</location>
    </subcellularLocation>
</comment>
<dbReference type="Pfam" id="PF03088">
    <property type="entry name" value="Str_synth"/>
    <property type="match status" value="1"/>
</dbReference>
<evidence type="ECO:0000313" key="7">
    <source>
        <dbReference type="EMBL" id="KAK2663509.1"/>
    </source>
</evidence>
<reference evidence="7" key="1">
    <citation type="journal article" date="2023" name="Plant J.">
        <title>Genome sequences and population genomics provide insights into the demographic history, inbreeding, and mutation load of two 'living fossil' tree species of Dipteronia.</title>
        <authorList>
            <person name="Feng Y."/>
            <person name="Comes H.P."/>
            <person name="Chen J."/>
            <person name="Zhu S."/>
            <person name="Lu R."/>
            <person name="Zhang X."/>
            <person name="Li P."/>
            <person name="Qiu J."/>
            <person name="Olsen K.M."/>
            <person name="Qiu Y."/>
        </authorList>
    </citation>
    <scope>NUCLEOTIDE SEQUENCE</scope>
    <source>
        <strain evidence="7">KIB01</strain>
    </source>
</reference>
<dbReference type="AlphaFoldDB" id="A0AAD9XPR9"/>
<keyword evidence="5" id="KW-1133">Transmembrane helix</keyword>
<feature type="domain" description="Strictosidine synthase conserved region" evidence="6">
    <location>
        <begin position="164"/>
        <end position="250"/>
    </location>
</feature>
<evidence type="ECO:0000256" key="3">
    <source>
        <dbReference type="ARBA" id="ARBA00022554"/>
    </source>
</evidence>
<dbReference type="InterPro" id="IPR011042">
    <property type="entry name" value="6-blade_b-propeller_TolB-like"/>
</dbReference>
<evidence type="ECO:0000256" key="2">
    <source>
        <dbReference type="ARBA" id="ARBA00009191"/>
    </source>
</evidence>
<dbReference type="GO" id="GO:0012505">
    <property type="term" value="C:endomembrane system"/>
    <property type="evidence" value="ECO:0007669"/>
    <property type="project" value="TreeGrafter"/>
</dbReference>
<dbReference type="Gene3D" id="2.120.10.30">
    <property type="entry name" value="TolB, C-terminal domain"/>
    <property type="match status" value="1"/>
</dbReference>
<proteinExistence type="inferred from homology"/>
<evidence type="ECO:0000259" key="6">
    <source>
        <dbReference type="Pfam" id="PF03088"/>
    </source>
</evidence>
<protein>
    <recommendedName>
        <fullName evidence="6">Strictosidine synthase conserved region domain-containing protein</fullName>
    </recommendedName>
</protein>
<evidence type="ECO:0000313" key="8">
    <source>
        <dbReference type="Proteomes" id="UP001280121"/>
    </source>
</evidence>
<organism evidence="7 8">
    <name type="scientific">Dipteronia dyeriana</name>
    <dbReference type="NCBI Taxonomy" id="168575"/>
    <lineage>
        <taxon>Eukaryota</taxon>
        <taxon>Viridiplantae</taxon>
        <taxon>Streptophyta</taxon>
        <taxon>Embryophyta</taxon>
        <taxon>Tracheophyta</taxon>
        <taxon>Spermatophyta</taxon>
        <taxon>Magnoliopsida</taxon>
        <taxon>eudicotyledons</taxon>
        <taxon>Gunneridae</taxon>
        <taxon>Pentapetalae</taxon>
        <taxon>rosids</taxon>
        <taxon>malvids</taxon>
        <taxon>Sapindales</taxon>
        <taxon>Sapindaceae</taxon>
        <taxon>Hippocastanoideae</taxon>
        <taxon>Acereae</taxon>
        <taxon>Dipteronia</taxon>
    </lineage>
</organism>
<accession>A0AAD9XPR9</accession>
<evidence type="ECO:0000256" key="4">
    <source>
        <dbReference type="ARBA" id="ARBA00023180"/>
    </source>
</evidence>
<dbReference type="PANTHER" id="PTHR10426">
    <property type="entry name" value="STRICTOSIDINE SYNTHASE-RELATED"/>
    <property type="match status" value="1"/>
</dbReference>
<evidence type="ECO:0000256" key="1">
    <source>
        <dbReference type="ARBA" id="ARBA00004116"/>
    </source>
</evidence>
<keyword evidence="4" id="KW-0325">Glycoprotein</keyword>
<sequence>MRKCNIAISVHSLTENSRPKMLSIFIIFLSFPSIVLSTQSFKKLQLPSTTMGADSFAFDSLGKGPYTGIADGRILKYYEASGAFADFAVTSPNRSRAVCDSTNNNSTELGNQCGRPLGLGFSKSTGDLYIADAYEGLSVVGRNGGPATQLATSVDGVPFGFLSGLDVDQQTGHVYFTDATSVYKINDFPWAVAFNDSTGRLLKYDPKTKKVTVLLTDLLGATGTAISADGSFVLITEFTAKRVIKYWLKGSKAGTSEVIVHLNGRPNKVKRAAKGEFLVSINIEKGFLIKELFTVPTAIRLNANGMIMEKKSLRAQYNTKFIGEVQEFGGALYVGSMFTDFVGVYKPGLTLG</sequence>
<dbReference type="EMBL" id="JANJYI010000001">
    <property type="protein sequence ID" value="KAK2663509.1"/>
    <property type="molecule type" value="Genomic_DNA"/>
</dbReference>
<comment type="similarity">
    <text evidence="2">Belongs to the strictosidine synthase family.</text>
</comment>
<dbReference type="PANTHER" id="PTHR10426:SF136">
    <property type="entry name" value="PROTEIN STRICTOSIDINE SYNTHASE-LIKE 9-LIKE"/>
    <property type="match status" value="1"/>
</dbReference>
<feature type="transmembrane region" description="Helical" evidence="5">
    <location>
        <begin position="21"/>
        <end position="41"/>
    </location>
</feature>
<keyword evidence="3" id="KW-0926">Vacuole</keyword>
<dbReference type="GO" id="GO:0005773">
    <property type="term" value="C:vacuole"/>
    <property type="evidence" value="ECO:0007669"/>
    <property type="project" value="UniProtKB-SubCell"/>
</dbReference>
<evidence type="ECO:0000256" key="5">
    <source>
        <dbReference type="SAM" id="Phobius"/>
    </source>
</evidence>
<keyword evidence="8" id="KW-1185">Reference proteome</keyword>
<dbReference type="Proteomes" id="UP001280121">
    <property type="component" value="Unassembled WGS sequence"/>
</dbReference>
<keyword evidence="5" id="KW-0472">Membrane</keyword>
<keyword evidence="5" id="KW-0812">Transmembrane</keyword>
<comment type="caution">
    <text evidence="7">The sequence shown here is derived from an EMBL/GenBank/DDBJ whole genome shotgun (WGS) entry which is preliminary data.</text>
</comment>